<feature type="region of interest" description="Disordered" evidence="2">
    <location>
        <begin position="1"/>
        <end position="20"/>
    </location>
</feature>
<gene>
    <name evidence="3" type="ORF">NDU88_002660</name>
</gene>
<dbReference type="Proteomes" id="UP001066276">
    <property type="component" value="Chromosome 4_2"/>
</dbReference>
<evidence type="ECO:0000256" key="2">
    <source>
        <dbReference type="SAM" id="MobiDB-lite"/>
    </source>
</evidence>
<dbReference type="PANTHER" id="PTHR11505">
    <property type="entry name" value="L1 TRANSPOSABLE ELEMENT-RELATED"/>
    <property type="match status" value="1"/>
</dbReference>
<name>A0AAV7SF71_PLEWA</name>
<accession>A0AAV7SF71</accession>
<reference evidence="3" key="1">
    <citation type="journal article" date="2022" name="bioRxiv">
        <title>Sequencing and chromosome-scale assembly of the giantPleurodeles waltlgenome.</title>
        <authorList>
            <person name="Brown T."/>
            <person name="Elewa A."/>
            <person name="Iarovenko S."/>
            <person name="Subramanian E."/>
            <person name="Araus A.J."/>
            <person name="Petzold A."/>
            <person name="Susuki M."/>
            <person name="Suzuki K.-i.T."/>
            <person name="Hayashi T."/>
            <person name="Toyoda A."/>
            <person name="Oliveira C."/>
            <person name="Osipova E."/>
            <person name="Leigh N.D."/>
            <person name="Simon A."/>
            <person name="Yun M.H."/>
        </authorList>
    </citation>
    <scope>NUCLEOTIDE SEQUENCE</scope>
    <source>
        <strain evidence="3">20211129_DDA</strain>
        <tissue evidence="3">Liver</tissue>
    </source>
</reference>
<feature type="compositionally biased region" description="Polar residues" evidence="2">
    <location>
        <begin position="1"/>
        <end position="13"/>
    </location>
</feature>
<keyword evidence="1" id="KW-0175">Coiled coil</keyword>
<dbReference type="Gene3D" id="6.10.280.220">
    <property type="match status" value="1"/>
</dbReference>
<evidence type="ECO:0000313" key="3">
    <source>
        <dbReference type="EMBL" id="KAJ1162185.1"/>
    </source>
</evidence>
<protein>
    <submittedName>
        <fullName evidence="3">Uncharacterized protein</fullName>
    </submittedName>
</protein>
<sequence length="197" mass="22299">MAASIAPTSSDPSDTLEDTRSDNTIDCILQEITTVGRRLEAIDSKITKLTTKTKSIRADIAGFQDRVMEFDHCLTQVEDRIDAMSDDHQKLQLLQNKLTDLEDRSHRHNVRFFGIPEREEGTDITTFLTDLLSGLTGLAFSPTLEFQCAHRIGPLHSETSGKPHPIIVCFLRHKQVRQLLMLGAPTVRIPMRVMKYR</sequence>
<keyword evidence="4" id="KW-1185">Reference proteome</keyword>
<organism evidence="3 4">
    <name type="scientific">Pleurodeles waltl</name>
    <name type="common">Iberian ribbed newt</name>
    <dbReference type="NCBI Taxonomy" id="8319"/>
    <lineage>
        <taxon>Eukaryota</taxon>
        <taxon>Metazoa</taxon>
        <taxon>Chordata</taxon>
        <taxon>Craniata</taxon>
        <taxon>Vertebrata</taxon>
        <taxon>Euteleostomi</taxon>
        <taxon>Amphibia</taxon>
        <taxon>Batrachia</taxon>
        <taxon>Caudata</taxon>
        <taxon>Salamandroidea</taxon>
        <taxon>Salamandridae</taxon>
        <taxon>Pleurodelinae</taxon>
        <taxon>Pleurodeles</taxon>
    </lineage>
</organism>
<dbReference type="EMBL" id="JANPWB010000008">
    <property type="protein sequence ID" value="KAJ1162185.1"/>
    <property type="molecule type" value="Genomic_DNA"/>
</dbReference>
<proteinExistence type="predicted"/>
<dbReference type="InterPro" id="IPR004244">
    <property type="entry name" value="Transposase_22"/>
</dbReference>
<evidence type="ECO:0000313" key="4">
    <source>
        <dbReference type="Proteomes" id="UP001066276"/>
    </source>
</evidence>
<evidence type="ECO:0000256" key="1">
    <source>
        <dbReference type="SAM" id="Coils"/>
    </source>
</evidence>
<dbReference type="Gene3D" id="3.30.70.1820">
    <property type="entry name" value="L1 transposable element, RRM domain"/>
    <property type="match status" value="1"/>
</dbReference>
<dbReference type="AlphaFoldDB" id="A0AAV7SF71"/>
<feature type="coiled-coil region" evidence="1">
    <location>
        <begin position="74"/>
        <end position="111"/>
    </location>
</feature>
<comment type="caution">
    <text evidence="3">The sequence shown here is derived from an EMBL/GenBank/DDBJ whole genome shotgun (WGS) entry which is preliminary data.</text>
</comment>